<protein>
    <submittedName>
        <fullName evidence="10">ABC transporter permease</fullName>
    </submittedName>
</protein>
<comment type="similarity">
    <text evidence="2">Belongs to the ABC-2 integral membrane protein family.</text>
</comment>
<dbReference type="Proteomes" id="UP001595444">
    <property type="component" value="Unassembled WGS sequence"/>
</dbReference>
<feature type="transmembrane region" description="Helical" evidence="8">
    <location>
        <begin position="26"/>
        <end position="46"/>
    </location>
</feature>
<keyword evidence="7 8" id="KW-0472">Membrane</keyword>
<evidence type="ECO:0000256" key="4">
    <source>
        <dbReference type="ARBA" id="ARBA00022475"/>
    </source>
</evidence>
<proteinExistence type="inferred from homology"/>
<dbReference type="Gene3D" id="3.40.1710.10">
    <property type="entry name" value="abc type-2 transporter like domain"/>
    <property type="match status" value="1"/>
</dbReference>
<comment type="caution">
    <text evidence="10">The sequence shown here is derived from an EMBL/GenBank/DDBJ whole genome shotgun (WGS) entry which is preliminary data.</text>
</comment>
<evidence type="ECO:0000256" key="8">
    <source>
        <dbReference type="SAM" id="Phobius"/>
    </source>
</evidence>
<evidence type="ECO:0000256" key="3">
    <source>
        <dbReference type="ARBA" id="ARBA00022448"/>
    </source>
</evidence>
<evidence type="ECO:0000256" key="7">
    <source>
        <dbReference type="ARBA" id="ARBA00023136"/>
    </source>
</evidence>
<dbReference type="PANTHER" id="PTHR30294">
    <property type="entry name" value="MEMBRANE COMPONENT OF ABC TRANSPORTER YHHJ-RELATED"/>
    <property type="match status" value="1"/>
</dbReference>
<evidence type="ECO:0000313" key="11">
    <source>
        <dbReference type="Proteomes" id="UP001595444"/>
    </source>
</evidence>
<sequence>MIGSFSFSRAFAIFSKEIIQMRRDRITLSMMLGIPLMQLIMFGFAINTDPRHLPTLVELHDNGPAVRSIIHGLEASRYFTVKGIVAGKPEVETAFKKGEALFVVSVPENFERDLLRGSQPQILLDADATDPVATSAAAGAFSQILDTALKPVLEGSGLESMTSQPVTPVIHKRYNPAGRTSVNIVPGLLGIILTMTMTLMTSIALTRETERGTLEALLSTPARPAEVMVGKITPFVVVGLMQTALMLVLARSFFGVPFVGSFIAFGAAVACFILVNLAIGFFCSTVARTQMQAMQMTFFFFLPSILLSGFMFPFDGMPKWARTIGEGLPTTHFIRVVRSVMLKGAELREVLPELGSLCIILSVVTCLAIFRYRRTLD</sequence>
<feature type="transmembrane region" description="Helical" evidence="8">
    <location>
        <begin position="262"/>
        <end position="284"/>
    </location>
</feature>
<evidence type="ECO:0000256" key="2">
    <source>
        <dbReference type="ARBA" id="ARBA00007783"/>
    </source>
</evidence>
<dbReference type="EMBL" id="JBHRSL010000027">
    <property type="protein sequence ID" value="MFC3053569.1"/>
    <property type="molecule type" value="Genomic_DNA"/>
</dbReference>
<dbReference type="InterPro" id="IPR051449">
    <property type="entry name" value="ABC-2_transporter_component"/>
</dbReference>
<evidence type="ECO:0000313" key="10">
    <source>
        <dbReference type="EMBL" id="MFC3053569.1"/>
    </source>
</evidence>
<comment type="subcellular location">
    <subcellularLocation>
        <location evidence="1">Cell membrane</location>
        <topology evidence="1">Multi-pass membrane protein</topology>
    </subcellularLocation>
</comment>
<keyword evidence="6 8" id="KW-1133">Transmembrane helix</keyword>
<dbReference type="InterPro" id="IPR013525">
    <property type="entry name" value="ABC2_TM"/>
</dbReference>
<name>A0ABV7D8N4_9PROT</name>
<accession>A0ABV7D8N4</accession>
<dbReference type="RefSeq" id="WP_194215479.1">
    <property type="nucleotide sequence ID" value="NZ_CP061205.1"/>
</dbReference>
<organism evidence="10 11">
    <name type="scientific">Kordiimonas pumila</name>
    <dbReference type="NCBI Taxonomy" id="2161677"/>
    <lineage>
        <taxon>Bacteria</taxon>
        <taxon>Pseudomonadati</taxon>
        <taxon>Pseudomonadota</taxon>
        <taxon>Alphaproteobacteria</taxon>
        <taxon>Kordiimonadales</taxon>
        <taxon>Kordiimonadaceae</taxon>
        <taxon>Kordiimonas</taxon>
    </lineage>
</organism>
<feature type="transmembrane region" description="Helical" evidence="8">
    <location>
        <begin position="354"/>
        <end position="372"/>
    </location>
</feature>
<dbReference type="PANTHER" id="PTHR30294:SF29">
    <property type="entry name" value="MULTIDRUG ABC TRANSPORTER PERMEASE YBHS-RELATED"/>
    <property type="match status" value="1"/>
</dbReference>
<dbReference type="Pfam" id="PF12698">
    <property type="entry name" value="ABC2_membrane_3"/>
    <property type="match status" value="1"/>
</dbReference>
<evidence type="ECO:0000256" key="5">
    <source>
        <dbReference type="ARBA" id="ARBA00022692"/>
    </source>
</evidence>
<keyword evidence="4" id="KW-1003">Cell membrane</keyword>
<keyword evidence="3" id="KW-0813">Transport</keyword>
<reference evidence="11" key="1">
    <citation type="journal article" date="2019" name="Int. J. Syst. Evol. Microbiol.">
        <title>The Global Catalogue of Microorganisms (GCM) 10K type strain sequencing project: providing services to taxonomists for standard genome sequencing and annotation.</title>
        <authorList>
            <consortium name="The Broad Institute Genomics Platform"/>
            <consortium name="The Broad Institute Genome Sequencing Center for Infectious Disease"/>
            <person name="Wu L."/>
            <person name="Ma J."/>
        </authorList>
    </citation>
    <scope>NUCLEOTIDE SEQUENCE [LARGE SCALE GENOMIC DNA]</scope>
    <source>
        <strain evidence="11">KCTC 62164</strain>
    </source>
</reference>
<keyword evidence="11" id="KW-1185">Reference proteome</keyword>
<feature type="domain" description="ABC transmembrane type-2" evidence="9">
    <location>
        <begin position="142"/>
        <end position="375"/>
    </location>
</feature>
<evidence type="ECO:0000256" key="1">
    <source>
        <dbReference type="ARBA" id="ARBA00004651"/>
    </source>
</evidence>
<dbReference type="PROSITE" id="PS51012">
    <property type="entry name" value="ABC_TM2"/>
    <property type="match status" value="1"/>
</dbReference>
<feature type="transmembrane region" description="Helical" evidence="8">
    <location>
        <begin position="227"/>
        <end position="250"/>
    </location>
</feature>
<feature type="transmembrane region" description="Helical" evidence="8">
    <location>
        <begin position="184"/>
        <end position="206"/>
    </location>
</feature>
<gene>
    <name evidence="10" type="ORF">ACFOKA_16840</name>
</gene>
<keyword evidence="5 8" id="KW-0812">Transmembrane</keyword>
<dbReference type="InterPro" id="IPR047817">
    <property type="entry name" value="ABC2_TM_bact-type"/>
</dbReference>
<feature type="transmembrane region" description="Helical" evidence="8">
    <location>
        <begin position="296"/>
        <end position="314"/>
    </location>
</feature>
<evidence type="ECO:0000259" key="9">
    <source>
        <dbReference type="PROSITE" id="PS51012"/>
    </source>
</evidence>
<evidence type="ECO:0000256" key="6">
    <source>
        <dbReference type="ARBA" id="ARBA00022989"/>
    </source>
</evidence>